<evidence type="ECO:0000313" key="2">
    <source>
        <dbReference type="Proteomes" id="UP000001542"/>
    </source>
</evidence>
<organism evidence="1 2">
    <name type="scientific">Trichomonas vaginalis (strain ATCC PRA-98 / G3)</name>
    <dbReference type="NCBI Taxonomy" id="412133"/>
    <lineage>
        <taxon>Eukaryota</taxon>
        <taxon>Metamonada</taxon>
        <taxon>Parabasalia</taxon>
        <taxon>Trichomonadida</taxon>
        <taxon>Trichomonadidae</taxon>
        <taxon>Trichomonas</taxon>
    </lineage>
</organism>
<gene>
    <name evidence="1" type="ORF">TVAG_475590</name>
</gene>
<dbReference type="SUPFAM" id="SSF52058">
    <property type="entry name" value="L domain-like"/>
    <property type="match status" value="1"/>
</dbReference>
<dbReference type="OrthoDB" id="10674151at2759"/>
<dbReference type="Gene3D" id="3.80.10.10">
    <property type="entry name" value="Ribonuclease Inhibitor"/>
    <property type="match status" value="2"/>
</dbReference>
<dbReference type="AlphaFoldDB" id="A2D9Y3"/>
<dbReference type="InterPro" id="IPR032675">
    <property type="entry name" value="LRR_dom_sf"/>
</dbReference>
<dbReference type="InParanoid" id="A2D9Y3"/>
<reference evidence="1" key="2">
    <citation type="journal article" date="2007" name="Science">
        <title>Draft genome sequence of the sexually transmitted pathogen Trichomonas vaginalis.</title>
        <authorList>
            <person name="Carlton J.M."/>
            <person name="Hirt R.P."/>
            <person name="Silva J.C."/>
            <person name="Delcher A.L."/>
            <person name="Schatz M."/>
            <person name="Zhao Q."/>
            <person name="Wortman J.R."/>
            <person name="Bidwell S.L."/>
            <person name="Alsmark U.C.M."/>
            <person name="Besteiro S."/>
            <person name="Sicheritz-Ponten T."/>
            <person name="Noel C.J."/>
            <person name="Dacks J.B."/>
            <person name="Foster P.G."/>
            <person name="Simillion C."/>
            <person name="Van de Peer Y."/>
            <person name="Miranda-Saavedra D."/>
            <person name="Barton G.J."/>
            <person name="Westrop G.D."/>
            <person name="Mueller S."/>
            <person name="Dessi D."/>
            <person name="Fiori P.L."/>
            <person name="Ren Q."/>
            <person name="Paulsen I."/>
            <person name="Zhang H."/>
            <person name="Bastida-Corcuera F.D."/>
            <person name="Simoes-Barbosa A."/>
            <person name="Brown M.T."/>
            <person name="Hayes R.D."/>
            <person name="Mukherjee M."/>
            <person name="Okumura C.Y."/>
            <person name="Schneider R."/>
            <person name="Smith A.J."/>
            <person name="Vanacova S."/>
            <person name="Villalvazo M."/>
            <person name="Haas B.J."/>
            <person name="Pertea M."/>
            <person name="Feldblyum T.V."/>
            <person name="Utterback T.R."/>
            <person name="Shu C.L."/>
            <person name="Osoegawa K."/>
            <person name="de Jong P.J."/>
            <person name="Hrdy I."/>
            <person name="Horvathova L."/>
            <person name="Zubacova Z."/>
            <person name="Dolezal P."/>
            <person name="Malik S.B."/>
            <person name="Logsdon J.M. Jr."/>
            <person name="Henze K."/>
            <person name="Gupta A."/>
            <person name="Wang C.C."/>
            <person name="Dunne R.L."/>
            <person name="Upcroft J.A."/>
            <person name="Upcroft P."/>
            <person name="White O."/>
            <person name="Salzberg S.L."/>
            <person name="Tang P."/>
            <person name="Chiu C.-H."/>
            <person name="Lee Y.-S."/>
            <person name="Embley T.M."/>
            <person name="Coombs G.H."/>
            <person name="Mottram J.C."/>
            <person name="Tachezy J."/>
            <person name="Fraser-Liggett C.M."/>
            <person name="Johnson P.J."/>
        </authorList>
    </citation>
    <scope>NUCLEOTIDE SEQUENCE [LARGE SCALE GENOMIC DNA]</scope>
    <source>
        <strain evidence="1">G3</strain>
    </source>
</reference>
<keyword evidence="2" id="KW-1185">Reference proteome</keyword>
<sequence length="233" mass="25642">MCSKLVVEFPNQTMKIGESAFAYCDKVVINTIYQGYYISKGAFMDCKGITDLKFFGTNSIYERTFKGCENLKSVDLTGHNEDLMIQNYAFAYCSKLQTLKGSEKIGVVADGVFVGTIIDGELDLYCTAVGDYAFKGTHITKVTMNQYILFGGSSFKDCKQLQTLVLNDSELGASCFAGCTSLSDIDLANVKVIGDNCFADCQSLKSVNIQNVQNLGIFHSATQELNQLYIHLL</sequence>
<dbReference type="STRING" id="5722.A2D9Y3"/>
<evidence type="ECO:0000313" key="1">
    <source>
        <dbReference type="EMBL" id="EAY22631.1"/>
    </source>
</evidence>
<dbReference type="PANTHER" id="PTHR45661">
    <property type="entry name" value="SURFACE ANTIGEN"/>
    <property type="match status" value="1"/>
</dbReference>
<dbReference type="Proteomes" id="UP000001542">
    <property type="component" value="Unassembled WGS sequence"/>
</dbReference>
<dbReference type="Pfam" id="PF13306">
    <property type="entry name" value="LRR_5"/>
    <property type="match status" value="2"/>
</dbReference>
<dbReference type="EMBL" id="DS113182">
    <property type="protein sequence ID" value="EAY22631.1"/>
    <property type="molecule type" value="Genomic_DNA"/>
</dbReference>
<dbReference type="RefSeq" id="XP_001583617.1">
    <property type="nucleotide sequence ID" value="XM_001583567.1"/>
</dbReference>
<accession>A2D9Y3</accession>
<reference evidence="1" key="1">
    <citation type="submission" date="2006-10" db="EMBL/GenBank/DDBJ databases">
        <authorList>
            <person name="Amadeo P."/>
            <person name="Zhao Q."/>
            <person name="Wortman J."/>
            <person name="Fraser-Liggett C."/>
            <person name="Carlton J."/>
        </authorList>
    </citation>
    <scope>NUCLEOTIDE SEQUENCE</scope>
    <source>
        <strain evidence="1">G3</strain>
    </source>
</reference>
<dbReference type="InterPro" id="IPR053139">
    <property type="entry name" value="Surface_bspA-like"/>
</dbReference>
<dbReference type="KEGG" id="tva:5468178"/>
<proteinExistence type="predicted"/>
<protein>
    <submittedName>
        <fullName evidence="1">Cell surface protein, putative</fullName>
    </submittedName>
</protein>
<name>A2D9Y3_TRIV3</name>
<dbReference type="InterPro" id="IPR026906">
    <property type="entry name" value="LRR_5"/>
</dbReference>
<dbReference type="PANTHER" id="PTHR45661:SF3">
    <property type="entry name" value="IG-LIKE DOMAIN-CONTAINING PROTEIN"/>
    <property type="match status" value="1"/>
</dbReference>
<dbReference type="VEuPathDB" id="TrichDB:TVAGG3_0265540"/>